<feature type="signal peptide" evidence="2">
    <location>
        <begin position="1"/>
        <end position="20"/>
    </location>
</feature>
<dbReference type="InterPro" id="IPR003961">
    <property type="entry name" value="FN3_dom"/>
</dbReference>
<dbReference type="Gene3D" id="2.180.10.10">
    <property type="entry name" value="RHS repeat-associated core"/>
    <property type="match status" value="1"/>
</dbReference>
<evidence type="ECO:0000259" key="3">
    <source>
        <dbReference type="PROSITE" id="PS50853"/>
    </source>
</evidence>
<dbReference type="RefSeq" id="WP_115886259.1">
    <property type="nucleotide sequence ID" value="NZ_QRDQ01000007.1"/>
</dbReference>
<dbReference type="Pfam" id="PF00041">
    <property type="entry name" value="fn3"/>
    <property type="match status" value="1"/>
</dbReference>
<dbReference type="Proteomes" id="UP000257004">
    <property type="component" value="Unassembled WGS sequence"/>
</dbReference>
<organism evidence="4 5">
    <name type="scientific">Flavobacterium cutihirudinis</name>
    <dbReference type="NCBI Taxonomy" id="1265740"/>
    <lineage>
        <taxon>Bacteria</taxon>
        <taxon>Pseudomonadati</taxon>
        <taxon>Bacteroidota</taxon>
        <taxon>Flavobacteriia</taxon>
        <taxon>Flavobacteriales</taxon>
        <taxon>Flavobacteriaceae</taxon>
        <taxon>Flavobacterium</taxon>
    </lineage>
</organism>
<dbReference type="InterPro" id="IPR013783">
    <property type="entry name" value="Ig-like_fold"/>
</dbReference>
<feature type="domain" description="Fibronectin type-III" evidence="3">
    <location>
        <begin position="1094"/>
        <end position="1175"/>
    </location>
</feature>
<proteinExistence type="predicted"/>
<evidence type="ECO:0000256" key="1">
    <source>
        <dbReference type="ARBA" id="ARBA00022737"/>
    </source>
</evidence>
<dbReference type="Gene3D" id="2.60.40.10">
    <property type="entry name" value="Immunoglobulins"/>
    <property type="match status" value="2"/>
</dbReference>
<name>A0A3D9FYS2_9FLAO</name>
<dbReference type="Pfam" id="PF19404">
    <property type="entry name" value="DUF5977"/>
    <property type="match status" value="1"/>
</dbReference>
<dbReference type="SMART" id="SM00060">
    <property type="entry name" value="FN3"/>
    <property type="match status" value="2"/>
</dbReference>
<dbReference type="InterPro" id="IPR050991">
    <property type="entry name" value="ECM_Regulatory_Proteins"/>
</dbReference>
<dbReference type="CDD" id="cd00063">
    <property type="entry name" value="FN3"/>
    <property type="match status" value="2"/>
</dbReference>
<dbReference type="PROSITE" id="PS50853">
    <property type="entry name" value="FN3"/>
    <property type="match status" value="2"/>
</dbReference>
<dbReference type="OrthoDB" id="9814627at2"/>
<dbReference type="EMBL" id="QRDQ01000007">
    <property type="protein sequence ID" value="RED26131.1"/>
    <property type="molecule type" value="Genomic_DNA"/>
</dbReference>
<keyword evidence="1" id="KW-0677">Repeat</keyword>
<accession>A0A3D9FYS2</accession>
<keyword evidence="2" id="KW-0732">Signal</keyword>
<dbReference type="SUPFAM" id="SSF49265">
    <property type="entry name" value="Fibronectin type III"/>
    <property type="match status" value="1"/>
</dbReference>
<reference evidence="4 5" key="1">
    <citation type="submission" date="2018-07" db="EMBL/GenBank/DDBJ databases">
        <title>Genomic Encyclopedia of Archaeal and Bacterial Type Strains, Phase II (KMG-II): from individual species to whole genera.</title>
        <authorList>
            <person name="Goeker M."/>
        </authorList>
    </citation>
    <scope>NUCLEOTIDE SEQUENCE [LARGE SCALE GENOMIC DNA]</scope>
    <source>
        <strain evidence="4 5">DSM 25795</strain>
    </source>
</reference>
<feature type="chain" id="PRO_5017783388" description="Fibronectin type-III domain-containing protein" evidence="2">
    <location>
        <begin position="21"/>
        <end position="1283"/>
    </location>
</feature>
<dbReference type="GO" id="GO:0007044">
    <property type="term" value="P:cell-substrate junction assembly"/>
    <property type="evidence" value="ECO:0007669"/>
    <property type="project" value="TreeGrafter"/>
</dbReference>
<dbReference type="PANTHER" id="PTHR46708:SF7">
    <property type="entry name" value="FIBRONECTIN TYPE-III DOMAIN-CONTAINING PROTEIN"/>
    <property type="match status" value="1"/>
</dbReference>
<evidence type="ECO:0000256" key="2">
    <source>
        <dbReference type="SAM" id="SignalP"/>
    </source>
</evidence>
<dbReference type="InterPro" id="IPR046020">
    <property type="entry name" value="DUF5977"/>
</dbReference>
<gene>
    <name evidence="4" type="ORF">BD847_0038</name>
</gene>
<evidence type="ECO:0000313" key="5">
    <source>
        <dbReference type="Proteomes" id="UP000257004"/>
    </source>
</evidence>
<feature type="domain" description="Fibronectin type-III" evidence="3">
    <location>
        <begin position="1012"/>
        <end position="1093"/>
    </location>
</feature>
<protein>
    <recommendedName>
        <fullName evidence="3">Fibronectin type-III domain-containing protein</fullName>
    </recommendedName>
</protein>
<dbReference type="InterPro" id="IPR036116">
    <property type="entry name" value="FN3_sf"/>
</dbReference>
<dbReference type="PANTHER" id="PTHR46708">
    <property type="entry name" value="TENASCIN"/>
    <property type="match status" value="1"/>
</dbReference>
<dbReference type="GO" id="GO:0005178">
    <property type="term" value="F:integrin binding"/>
    <property type="evidence" value="ECO:0007669"/>
    <property type="project" value="TreeGrafter"/>
</dbReference>
<dbReference type="GO" id="GO:0005201">
    <property type="term" value="F:extracellular matrix structural constituent"/>
    <property type="evidence" value="ECO:0007669"/>
    <property type="project" value="TreeGrafter"/>
</dbReference>
<dbReference type="GO" id="GO:0043394">
    <property type="term" value="F:proteoglycan binding"/>
    <property type="evidence" value="ECO:0007669"/>
    <property type="project" value="TreeGrafter"/>
</dbReference>
<evidence type="ECO:0000313" key="4">
    <source>
        <dbReference type="EMBL" id="RED26131.1"/>
    </source>
</evidence>
<comment type="caution">
    <text evidence="4">The sequence shown here is derived from an EMBL/GenBank/DDBJ whole genome shotgun (WGS) entry which is preliminary data.</text>
</comment>
<dbReference type="GO" id="GO:0007160">
    <property type="term" value="P:cell-matrix adhesion"/>
    <property type="evidence" value="ECO:0007669"/>
    <property type="project" value="TreeGrafter"/>
</dbReference>
<sequence length="1283" mass="141220">MRFRNTITLFCFLLCFAAKAQNSNIFPASPNSSALMEYINLPVSLDTGLPTINYQLFSLKNNSLEVPVTLSYHSAGIKVNEVPSWVGTGWSLNAGGAVSRVIVGIADELDNGFIGINQKGKLVNQTWDAVYVRNANNKLVDTEPDVFYFNFLNFQGKFVFNADGDIVMLPHNDLKIIPPIGPKKVNNFWTIIDNNGTKYKFGTTISSIEKIGQLITSDTGGNVTTFTIAPQISAWYLCEIESATGDKIIFEYKNGSASSFDNKSAVRSMKYFPGYPIINSVEFNTTTSTISNPVYLDKITAPNGYIKFNSPTLREDLLNSYKIDNIQLVNKNAAVLKKINFNHSYFLSSGCSLPECKRLRLDGVSQQTGLTIENLYQFQYNQSINLPSRTSPEIDHWGYYNQNGETILNTGDITNRAPSFAATKANVLQKIIYSTGGDVSFDFELNDFDDNGTNALTGGLRVSKITENFNYGTPVIKEYLYKKGNTSVSSGTSYLNPKYSSQGVIISDDNTHNWNSYKMVSHSLSQLFDLNGSNVKYQEIKIQNPDNSSEINFFTNFISNPDIRNQIDYKRYMADINNLYAVLNTDPFEEPFSPPSITNFNERGYLTKKIYKNNLGQTVYLLDNTYKKVIPTNQYQSFGFSISKFASNTSGTQQVFNIGKYAYKNDIYVLDTKKEIKYDLNNILVGTETFTQYGYSTEFPTLKTSEVVTNSDNRKHKTLYKYAFDLLTESFMLTLKEKNNISNPIIESRLVDDVEIFNKKYFFDYSNGYLNNGSMPLLREIKESKTSKENNNIVFEKYDINGHLLQFSKADNVHTSIIWGYNSEFPIAKLENITYDAIPSNLISSVQSASNMINETNLLNALTTLRYDASLTNAMVTTYTYKPLVGVSSITDPKGLVTYYEYDNFNRLQFVKDKDLNVLQRYCYNYLGQQTDCNIGTATVTTYKNVFKSQTFTKQACSAGLTGSSHVYSVPAGIYSSTISQADADAKASAEIAANGQGFANTNGTCSTAPVVPTGLAFTSATASTINFSWTAVPGATSYKIYKGGELMGSVTTTTGSLSQLNALTSYSVQVSASNGVVDSALCSSLSMSTLPGVPTGLVLTSATASTLNFSWTAVSGVTDYKIYQNGNYMGTVNTTSGSLSGLAASTAYSIQVLATKGSVDGALCLSVSMSTTAALATDACSLVFDRLSGSCTLYKNNTWYLSRSTSGTSTGTLTAGDTFYVEINDVIQHSRTLTITSSVRGVLANIYVESSTNPSTPTITRSGTFTKVGSEVITIQCATRQD</sequence>
<keyword evidence="5" id="KW-1185">Reference proteome</keyword>